<dbReference type="EMBL" id="JBHSUB010000015">
    <property type="protein sequence ID" value="MFC6378957.1"/>
    <property type="molecule type" value="Genomic_DNA"/>
</dbReference>
<dbReference type="RefSeq" id="WP_212714152.1">
    <property type="nucleotide sequence ID" value="NZ_JBHSUB010000015.1"/>
</dbReference>
<evidence type="ECO:0000256" key="2">
    <source>
        <dbReference type="SAM" id="SignalP"/>
    </source>
</evidence>
<feature type="chain" id="PRO_5045103303" evidence="2">
    <location>
        <begin position="23"/>
        <end position="141"/>
    </location>
</feature>
<reference evidence="4" key="1">
    <citation type="journal article" date="2019" name="Int. J. Syst. Evol. Microbiol.">
        <title>The Global Catalogue of Microorganisms (GCM) 10K type strain sequencing project: providing services to taxonomists for standard genome sequencing and annotation.</title>
        <authorList>
            <consortium name="The Broad Institute Genomics Platform"/>
            <consortium name="The Broad Institute Genome Sequencing Center for Infectious Disease"/>
            <person name="Wu L."/>
            <person name="Ma J."/>
        </authorList>
    </citation>
    <scope>NUCLEOTIDE SEQUENCE [LARGE SCALE GENOMIC DNA]</scope>
    <source>
        <strain evidence="4">CGMCC 1.18518</strain>
    </source>
</reference>
<evidence type="ECO:0000313" key="4">
    <source>
        <dbReference type="Proteomes" id="UP001596230"/>
    </source>
</evidence>
<comment type="caution">
    <text evidence="3">The sequence shown here is derived from an EMBL/GenBank/DDBJ whole genome shotgun (WGS) entry which is preliminary data.</text>
</comment>
<sequence length="141" mass="16119">MKRVMTVLSLSVLSLLTMNALAAETCNDKRVAIEKEIGYARQHNNPGKLAGLEKALDQVNRHCSPESVRQDIHAQIEKLQKKQSEKQDDLKQAEQKLQQAISRGNKDKIRKYQDKVAEKKQDLRTLNRQLDQSRTDLSALK</sequence>
<feature type="signal peptide" evidence="2">
    <location>
        <begin position="1"/>
        <end position="22"/>
    </location>
</feature>
<gene>
    <name evidence="3" type="ORF">ACFP9W_12925</name>
</gene>
<feature type="compositionally biased region" description="Polar residues" evidence="1">
    <location>
        <begin position="126"/>
        <end position="141"/>
    </location>
</feature>
<proteinExistence type="predicted"/>
<dbReference type="InterPro" id="IPR009468">
    <property type="entry name" value="DUF1090"/>
</dbReference>
<dbReference type="Pfam" id="PF06476">
    <property type="entry name" value="DUF1090"/>
    <property type="match status" value="1"/>
</dbReference>
<evidence type="ECO:0000313" key="3">
    <source>
        <dbReference type="EMBL" id="MFC6378957.1"/>
    </source>
</evidence>
<organism evidence="3 4">
    <name type="scientific">Tatumella terrea</name>
    <dbReference type="NCBI Taxonomy" id="419007"/>
    <lineage>
        <taxon>Bacteria</taxon>
        <taxon>Pseudomonadati</taxon>
        <taxon>Pseudomonadota</taxon>
        <taxon>Gammaproteobacteria</taxon>
        <taxon>Enterobacterales</taxon>
        <taxon>Erwiniaceae</taxon>
        <taxon>Tatumella</taxon>
    </lineage>
</organism>
<feature type="compositionally biased region" description="Basic and acidic residues" evidence="1">
    <location>
        <begin position="78"/>
        <end position="94"/>
    </location>
</feature>
<keyword evidence="4" id="KW-1185">Reference proteome</keyword>
<keyword evidence="2" id="KW-0732">Signal</keyword>
<accession>A0ABW1W299</accession>
<protein>
    <submittedName>
        <fullName evidence="3">DUF1090 domain-containing protein</fullName>
    </submittedName>
</protein>
<name>A0ABW1W299_9GAMM</name>
<evidence type="ECO:0000256" key="1">
    <source>
        <dbReference type="SAM" id="MobiDB-lite"/>
    </source>
</evidence>
<feature type="compositionally biased region" description="Basic and acidic residues" evidence="1">
    <location>
        <begin position="104"/>
        <end position="125"/>
    </location>
</feature>
<feature type="region of interest" description="Disordered" evidence="1">
    <location>
        <begin position="78"/>
        <end position="141"/>
    </location>
</feature>
<dbReference type="Proteomes" id="UP001596230">
    <property type="component" value="Unassembled WGS sequence"/>
</dbReference>